<dbReference type="SUPFAM" id="SSF55729">
    <property type="entry name" value="Acyl-CoA N-acyltransferases (Nat)"/>
    <property type="match status" value="2"/>
</dbReference>
<organism evidence="5 6">
    <name type="scientific">Basidiobolus ranarum</name>
    <dbReference type="NCBI Taxonomy" id="34480"/>
    <lineage>
        <taxon>Eukaryota</taxon>
        <taxon>Fungi</taxon>
        <taxon>Fungi incertae sedis</taxon>
        <taxon>Zoopagomycota</taxon>
        <taxon>Entomophthoromycotina</taxon>
        <taxon>Basidiobolomycetes</taxon>
        <taxon>Basidiobolales</taxon>
        <taxon>Basidiobolaceae</taxon>
        <taxon>Basidiobolus</taxon>
    </lineage>
</organism>
<sequence length="868" mass="96218">MSPDSKSQVGQLLIAGFHGQTPDENIVDLIENHNLGSIILFSRNIKNAEQIRKLTYDLQLIAKNAGHTRPLFISADQENGVVQRLGESGTFMPGNMALGAINCTETARKVAVATAKELLALGINWNLCPSLDVNNNPLNPVIGVRSFGEDPVTVGRLGCAIIEGQQATNIPTSIKHFPGHGDTATDSHLGVPVINKSIEDLENLELIPFQQAISSVNPASVMIAHISLPAIIAKSESGSDRPASIAREISHDLLRVKMGYQGVIVPDCLEMDAVDKTFGADVGALMSLKAGNDMSMVSHTYSKQKKAIALIQSALESGELEKTEFEASLKRVNELKDKYLSWETALPESFDYSIISCPEHIQMRDTAYDLSTTIVRNNAGLIPLKLESSDYVLFLAPHIPLTKAIDMSSDPFAPLYTSLQKRHSNMKFVSFNEEASDITSPDAKMINEEIEKATTIIVSTANANLYDFQPKLMNRIIKTNKPVICVAVINPYDIMTFPDIQTYLVTYEYSPPAYESVSKVIFGEIEAKGKLPVTIPGIKDIECKPNKWIVEHYQVERDYKQVVKLWEATLGGKWPLSAERIAHILNKGSEPYHFVVRENDTLIGFAATYQSPADRHKVQVGHLALILVSPERQQQGVGSALHNSAMVHLRSNKAIKSVQLGSTYPRFFCGVPENLSEAVDFFQHRNWDLSSHSVYDLTQDITEYETPSYVTARMEKEGIWFGRITPSELWELYAFENQYFPYWLSTYKHHAELGDFQDLLVGRDGGPEGPIIAATVVYTANGSHELRSDIPWQHESLLGANCGGMACVGVADEQRGRGIGIGIVAYANEVLQRRGVKVSYVDWVELVGFYGKTGYKAWREYKMSSQKF</sequence>
<dbReference type="InterPro" id="IPR036881">
    <property type="entry name" value="Glyco_hydro_3_C_sf"/>
</dbReference>
<dbReference type="EMBL" id="JASJQH010000109">
    <property type="protein sequence ID" value="KAK9766983.1"/>
    <property type="molecule type" value="Genomic_DNA"/>
</dbReference>
<evidence type="ECO:0000313" key="6">
    <source>
        <dbReference type="Proteomes" id="UP001479436"/>
    </source>
</evidence>
<dbReference type="InterPro" id="IPR002772">
    <property type="entry name" value="Glyco_hydro_3_C"/>
</dbReference>
<dbReference type="Pfam" id="PF00933">
    <property type="entry name" value="Glyco_hydro_3"/>
    <property type="match status" value="1"/>
</dbReference>
<evidence type="ECO:0000256" key="3">
    <source>
        <dbReference type="ARBA" id="ARBA00023295"/>
    </source>
</evidence>
<dbReference type="PANTHER" id="PTHR30480:SF16">
    <property type="entry name" value="GLYCOSIDE HYDROLASE FAMILY 3 DOMAIN PROTEIN"/>
    <property type="match status" value="1"/>
</dbReference>
<dbReference type="PROSITE" id="PS51186">
    <property type="entry name" value="GNAT"/>
    <property type="match status" value="1"/>
</dbReference>
<comment type="similarity">
    <text evidence="1">Belongs to the glycosyl hydrolase 3 family.</text>
</comment>
<dbReference type="InterPro" id="IPR016181">
    <property type="entry name" value="Acyl_CoA_acyltransferase"/>
</dbReference>
<dbReference type="SUPFAM" id="SSF52279">
    <property type="entry name" value="Beta-D-glucan exohydrolase, C-terminal domain"/>
    <property type="match status" value="1"/>
</dbReference>
<dbReference type="Gene3D" id="3.20.20.300">
    <property type="entry name" value="Glycoside hydrolase, family 3, N-terminal domain"/>
    <property type="match status" value="1"/>
</dbReference>
<dbReference type="InterPro" id="IPR017853">
    <property type="entry name" value="GH"/>
</dbReference>
<dbReference type="Pfam" id="PF01915">
    <property type="entry name" value="Glyco_hydro_3_C"/>
    <property type="match status" value="1"/>
</dbReference>
<evidence type="ECO:0000256" key="1">
    <source>
        <dbReference type="ARBA" id="ARBA00005336"/>
    </source>
</evidence>
<dbReference type="InterPro" id="IPR001764">
    <property type="entry name" value="Glyco_hydro_3_N"/>
</dbReference>
<keyword evidence="2" id="KW-0378">Hydrolase</keyword>
<evidence type="ECO:0000256" key="2">
    <source>
        <dbReference type="ARBA" id="ARBA00022801"/>
    </source>
</evidence>
<evidence type="ECO:0000313" key="5">
    <source>
        <dbReference type="EMBL" id="KAK9766983.1"/>
    </source>
</evidence>
<reference evidence="5 6" key="1">
    <citation type="submission" date="2023-04" db="EMBL/GenBank/DDBJ databases">
        <title>Genome of Basidiobolus ranarum AG-B5.</title>
        <authorList>
            <person name="Stajich J.E."/>
            <person name="Carter-House D."/>
            <person name="Gryganskyi A."/>
        </authorList>
    </citation>
    <scope>NUCLEOTIDE SEQUENCE [LARGE SCALE GENOMIC DNA]</scope>
    <source>
        <strain evidence="5 6">AG-B5</strain>
    </source>
</reference>
<dbReference type="InterPro" id="IPR036962">
    <property type="entry name" value="Glyco_hydro_3_N_sf"/>
</dbReference>
<dbReference type="Gene3D" id="3.40.50.1700">
    <property type="entry name" value="Glycoside hydrolase family 3 C-terminal domain"/>
    <property type="match status" value="1"/>
</dbReference>
<gene>
    <name evidence="5" type="ORF">K7432_003531</name>
</gene>
<feature type="domain" description="N-acetyltransferase" evidence="4">
    <location>
        <begin position="550"/>
        <end position="742"/>
    </location>
</feature>
<comment type="caution">
    <text evidence="5">The sequence shown here is derived from an EMBL/GenBank/DDBJ whole genome shotgun (WGS) entry which is preliminary data.</text>
</comment>
<dbReference type="Proteomes" id="UP001479436">
    <property type="component" value="Unassembled WGS sequence"/>
</dbReference>
<dbReference type="Gene3D" id="3.40.630.30">
    <property type="match status" value="2"/>
</dbReference>
<name>A0ABR2WZP9_9FUNG</name>
<protein>
    <recommendedName>
        <fullName evidence="4">N-acetyltransferase domain-containing protein</fullName>
    </recommendedName>
</protein>
<dbReference type="PANTHER" id="PTHR30480">
    <property type="entry name" value="BETA-HEXOSAMINIDASE-RELATED"/>
    <property type="match status" value="1"/>
</dbReference>
<dbReference type="SUPFAM" id="SSF51445">
    <property type="entry name" value="(Trans)glycosidases"/>
    <property type="match status" value="1"/>
</dbReference>
<evidence type="ECO:0000259" key="4">
    <source>
        <dbReference type="PROSITE" id="PS51186"/>
    </source>
</evidence>
<proteinExistence type="inferred from homology"/>
<dbReference type="InterPro" id="IPR050226">
    <property type="entry name" value="NagZ_Beta-hexosaminidase"/>
</dbReference>
<dbReference type="InterPro" id="IPR000182">
    <property type="entry name" value="GNAT_dom"/>
</dbReference>
<keyword evidence="6" id="KW-1185">Reference proteome</keyword>
<keyword evidence="3" id="KW-0326">Glycosidase</keyword>
<dbReference type="Pfam" id="PF00583">
    <property type="entry name" value="Acetyltransf_1"/>
    <property type="match status" value="1"/>
</dbReference>
<accession>A0ABR2WZP9</accession>
<dbReference type="CDD" id="cd04301">
    <property type="entry name" value="NAT_SF"/>
    <property type="match status" value="1"/>
</dbReference>